<evidence type="ECO:0000313" key="3">
    <source>
        <dbReference type="EMBL" id="WCL52989.1"/>
    </source>
</evidence>
<reference evidence="3" key="1">
    <citation type="submission" date="2023-01" db="EMBL/GenBank/DDBJ databases">
        <title>The genome sequence of Kordiimonadaceae bacterium 6D33.</title>
        <authorList>
            <person name="Liu Y."/>
        </authorList>
    </citation>
    <scope>NUCLEOTIDE SEQUENCE</scope>
    <source>
        <strain evidence="3">6D33</strain>
    </source>
</reference>
<dbReference type="KEGG" id="gso:PH603_10610"/>
<feature type="region of interest" description="Disordered" evidence="1">
    <location>
        <begin position="47"/>
        <end position="66"/>
    </location>
</feature>
<evidence type="ECO:0000256" key="1">
    <source>
        <dbReference type="SAM" id="MobiDB-lite"/>
    </source>
</evidence>
<evidence type="ECO:0008006" key="5">
    <source>
        <dbReference type="Google" id="ProtNLM"/>
    </source>
</evidence>
<dbReference type="RefSeq" id="WP_289502501.1">
    <property type="nucleotide sequence ID" value="NZ_CP116805.1"/>
</dbReference>
<dbReference type="AlphaFoldDB" id="A0AAE9XUI4"/>
<dbReference type="EMBL" id="CP116805">
    <property type="protein sequence ID" value="WCL52989.1"/>
    <property type="molecule type" value="Genomic_DNA"/>
</dbReference>
<proteinExistence type="predicted"/>
<feature type="transmembrane region" description="Helical" evidence="2">
    <location>
        <begin position="17"/>
        <end position="38"/>
    </location>
</feature>
<keyword evidence="2" id="KW-0472">Membrane</keyword>
<sequence length="171" mass="17750">MAAEDAAQPGGGKGSKMLLIVGLVLGLGLGAGGGFFLFGNQAEEGAADEHAAAEPEVPAGPTDPQSHTIERLAVPIYASRGGKMSFLGNYFIDLTIEVDGAENLDKVRAAGPRLQHAFISAISKTDLMRADSPMELDLDKAADVLKERANSVLGNDVVYAVSVSKAVRASR</sequence>
<dbReference type="Proteomes" id="UP001217500">
    <property type="component" value="Chromosome"/>
</dbReference>
<gene>
    <name evidence="3" type="ORF">PH603_10610</name>
</gene>
<evidence type="ECO:0000256" key="2">
    <source>
        <dbReference type="SAM" id="Phobius"/>
    </source>
</evidence>
<evidence type="ECO:0000313" key="4">
    <source>
        <dbReference type="Proteomes" id="UP001217500"/>
    </source>
</evidence>
<accession>A0AAE9XUI4</accession>
<keyword evidence="2" id="KW-1133">Transmembrane helix</keyword>
<organism evidence="3 4">
    <name type="scientific">Gimibacter soli</name>
    <dbReference type="NCBI Taxonomy" id="3024400"/>
    <lineage>
        <taxon>Bacteria</taxon>
        <taxon>Pseudomonadati</taxon>
        <taxon>Pseudomonadota</taxon>
        <taxon>Alphaproteobacteria</taxon>
        <taxon>Kordiimonadales</taxon>
        <taxon>Temperatibacteraceae</taxon>
        <taxon>Gimibacter</taxon>
    </lineage>
</organism>
<name>A0AAE9XUI4_9PROT</name>
<protein>
    <recommendedName>
        <fullName evidence="5">Flagellar protein FliL</fullName>
    </recommendedName>
</protein>
<keyword evidence="2" id="KW-0812">Transmembrane</keyword>
<keyword evidence="4" id="KW-1185">Reference proteome</keyword>